<dbReference type="EMBL" id="SOAA01000003">
    <property type="protein sequence ID" value="TDS34019.1"/>
    <property type="molecule type" value="Genomic_DNA"/>
</dbReference>
<reference evidence="4 8" key="3">
    <citation type="submission" date="2019-03" db="EMBL/GenBank/DDBJ databases">
        <title>Deep subsurface shale carbon reservoir microbial communities from Ohio and West Virginia, USA.</title>
        <authorList>
            <person name="Wrighton K."/>
        </authorList>
    </citation>
    <scope>NUCLEOTIDE SEQUENCE [LARGE SCALE GENOMIC DNA]</scope>
    <source>
        <strain evidence="4 8">UTICA-S4D12</strain>
    </source>
</reference>
<dbReference type="PANTHER" id="PTHR36836:SF1">
    <property type="entry name" value="COLANIC ACID BIOSYNTHESIS PROTEIN WCAK"/>
    <property type="match status" value="1"/>
</dbReference>
<dbReference type="EMBL" id="SOEF01000009">
    <property type="protein sequence ID" value="TDX45271.1"/>
    <property type="molecule type" value="Genomic_DNA"/>
</dbReference>
<organism evidence="2 9">
    <name type="scientific">Halanaerobium congolense</name>
    <dbReference type="NCBI Taxonomy" id="54121"/>
    <lineage>
        <taxon>Bacteria</taxon>
        <taxon>Bacillati</taxon>
        <taxon>Bacillota</taxon>
        <taxon>Clostridia</taxon>
        <taxon>Halanaerobiales</taxon>
        <taxon>Halanaerobiaceae</taxon>
        <taxon>Halanaerobium</taxon>
    </lineage>
</organism>
<dbReference type="Proteomes" id="UP000198945">
    <property type="component" value="Unassembled WGS sequence"/>
</dbReference>
<dbReference type="AlphaFoldDB" id="A0A1G6RVE9"/>
<reference evidence="5 7" key="4">
    <citation type="submission" date="2019-03" db="EMBL/GenBank/DDBJ databases">
        <title>Subsurface microbial communities from deep shales in Ohio and West Virginia, USA.</title>
        <authorList>
            <person name="Wrighton K."/>
        </authorList>
    </citation>
    <scope>NUCLEOTIDE SEQUENCE [LARGE SCALE GENOMIC DNA]</scope>
    <source>
        <strain evidence="5 7">DSMZ 11287</strain>
    </source>
</reference>
<dbReference type="Proteomes" id="UP000295472">
    <property type="component" value="Unassembled WGS sequence"/>
</dbReference>
<evidence type="ECO:0000313" key="8">
    <source>
        <dbReference type="Proteomes" id="UP000295758"/>
    </source>
</evidence>
<protein>
    <submittedName>
        <fullName evidence="2">Polysaccharide pyruvyl transferase CsaB</fullName>
    </submittedName>
</protein>
<feature type="domain" description="Polysaccharide pyruvyl transferase" evidence="1">
    <location>
        <begin position="15"/>
        <end position="287"/>
    </location>
</feature>
<evidence type="ECO:0000313" key="4">
    <source>
        <dbReference type="EMBL" id="TDS34019.1"/>
    </source>
</evidence>
<evidence type="ECO:0000313" key="9">
    <source>
        <dbReference type="Proteomes" id="UP000324896"/>
    </source>
</evidence>
<evidence type="ECO:0000259" key="1">
    <source>
        <dbReference type="Pfam" id="PF04230"/>
    </source>
</evidence>
<accession>A0A1G6RVE9</accession>
<evidence type="ECO:0000313" key="3">
    <source>
        <dbReference type="EMBL" id="SDI42246.1"/>
    </source>
</evidence>
<dbReference type="STRING" id="54121.SAMN04515653_10814"/>
<name>A0A1G6RVE9_9FIRM</name>
<dbReference type="EMBL" id="FMYT01000025">
    <property type="protein sequence ID" value="SDD07906.1"/>
    <property type="molecule type" value="Genomic_DNA"/>
</dbReference>
<evidence type="ECO:0000313" key="5">
    <source>
        <dbReference type="EMBL" id="TDX45271.1"/>
    </source>
</evidence>
<dbReference type="Pfam" id="PF04230">
    <property type="entry name" value="PS_pyruv_trans"/>
    <property type="match status" value="1"/>
</dbReference>
<dbReference type="InterPro" id="IPR007345">
    <property type="entry name" value="Polysacch_pyruvyl_Trfase"/>
</dbReference>
<dbReference type="Proteomes" id="UP000295758">
    <property type="component" value="Unassembled WGS sequence"/>
</dbReference>
<dbReference type="GO" id="GO:0016740">
    <property type="term" value="F:transferase activity"/>
    <property type="evidence" value="ECO:0007669"/>
    <property type="project" value="UniProtKB-KW"/>
</dbReference>
<proteinExistence type="predicted"/>
<reference evidence="3 6" key="2">
    <citation type="submission" date="2016-10" db="EMBL/GenBank/DDBJ databases">
        <authorList>
            <person name="de Groot N.N."/>
        </authorList>
    </citation>
    <scope>NUCLEOTIDE SEQUENCE [LARGE SCALE GENOMIC DNA]</scope>
    <source>
        <strain evidence="3 6">WG7</strain>
    </source>
</reference>
<dbReference type="EMBL" id="FNEH01000006">
    <property type="protein sequence ID" value="SDI42246.1"/>
    <property type="molecule type" value="Genomic_DNA"/>
</dbReference>
<dbReference type="PANTHER" id="PTHR36836">
    <property type="entry name" value="COLANIC ACID BIOSYNTHESIS PROTEIN WCAK"/>
    <property type="match status" value="1"/>
</dbReference>
<keyword evidence="2" id="KW-0808">Transferase</keyword>
<gene>
    <name evidence="4" type="ORF">BY453_103179</name>
    <name evidence="5" type="ORF">C7954_10967</name>
    <name evidence="2" type="ORF">SAMN04488597_12516</name>
    <name evidence="3" type="ORF">SAMN04515654_10614</name>
</gene>
<dbReference type="NCBIfam" id="TIGR03609">
    <property type="entry name" value="S_layer_CsaB"/>
    <property type="match status" value="1"/>
</dbReference>
<evidence type="ECO:0000313" key="7">
    <source>
        <dbReference type="Proteomes" id="UP000295472"/>
    </source>
</evidence>
<evidence type="ECO:0000313" key="6">
    <source>
        <dbReference type="Proteomes" id="UP000198945"/>
    </source>
</evidence>
<reference evidence="2 9" key="1">
    <citation type="submission" date="2016-10" db="EMBL/GenBank/DDBJ databases">
        <authorList>
            <person name="Varghese N."/>
            <person name="Submissions S."/>
        </authorList>
    </citation>
    <scope>NUCLEOTIDE SEQUENCE [LARGE SCALE GENOMIC DNA]</scope>
    <source>
        <strain evidence="2 9">WG10</strain>
    </source>
</reference>
<sequence length="357" mass="40056">MMKNIVISGYYGFNNLGDEAVLAGITSLLKKKNKDLKITVLSASPAETAKLYNVKAVNRSSIIKILSVLAEADLFISGGGSLLQDVTGNFSVPYYLGFAWLAKMQGTKTIYYAQGAGPLNKKWSQRLTALTLNRFNLLGVRDQESKRLLRDIGVKRDIKLTVDPVFALYDPLHNNRQKIKGKVEIGISVRPWSVDYIDQLAAALNKFSQSKNIKFILFPMHQGSDEGISKQLKNRLEAEAEIFELPAAPEKALKEFSQLDLFIGVRLHSLIFALLNQIPLLALSYDPKIEGLMSELDYLPLMKLEALEVETAVEKLEYIFSERYTLRKKIKGFLLKKRSEAEKFAELVLEEVDSCGS</sequence>
<dbReference type="Proteomes" id="UP000324896">
    <property type="component" value="Unassembled WGS sequence"/>
</dbReference>
<evidence type="ECO:0000313" key="2">
    <source>
        <dbReference type="EMBL" id="SDD07906.1"/>
    </source>
</evidence>
<dbReference type="InterPro" id="IPR019896">
    <property type="entry name" value="Polysacch_pyruvyl_Trfase_CsaB"/>
</dbReference>